<protein>
    <submittedName>
        <fullName evidence="1">Single-stranded DNA-binding protein</fullName>
    </submittedName>
</protein>
<name>A0ABV0KBA5_9CYAN</name>
<gene>
    <name evidence="1" type="ORF">NC992_24410</name>
    <name evidence="2" type="ORF">NC992_24840</name>
</gene>
<dbReference type="EMBL" id="JAMPKX010000019">
    <property type="protein sequence ID" value="MEP0950038.1"/>
    <property type="molecule type" value="Genomic_DNA"/>
</dbReference>
<evidence type="ECO:0000313" key="2">
    <source>
        <dbReference type="EMBL" id="MEP0950124.1"/>
    </source>
</evidence>
<proteinExistence type="predicted"/>
<dbReference type="EMBL" id="JAMPKX010000020">
    <property type="protein sequence ID" value="MEP0950124.1"/>
    <property type="molecule type" value="Genomic_DNA"/>
</dbReference>
<evidence type="ECO:0000313" key="1">
    <source>
        <dbReference type="EMBL" id="MEP0950038.1"/>
    </source>
</evidence>
<keyword evidence="3" id="KW-1185">Reference proteome</keyword>
<dbReference type="GO" id="GO:0003677">
    <property type="term" value="F:DNA binding"/>
    <property type="evidence" value="ECO:0007669"/>
    <property type="project" value="UniProtKB-KW"/>
</dbReference>
<keyword evidence="1" id="KW-0238">DNA-binding</keyword>
<reference evidence="1 3" key="1">
    <citation type="submission" date="2022-04" db="EMBL/GenBank/DDBJ databases">
        <title>Positive selection, recombination, and allopatry shape intraspecific diversity of widespread and dominant cyanobacteria.</title>
        <authorList>
            <person name="Wei J."/>
            <person name="Shu W."/>
            <person name="Hu C."/>
        </authorList>
    </citation>
    <scope>NUCLEOTIDE SEQUENCE [LARGE SCALE GENOMIC DNA]</scope>
    <source>
        <strain evidence="1 3">DQ-A4</strain>
    </source>
</reference>
<dbReference type="RefSeq" id="WP_190707487.1">
    <property type="nucleotide sequence ID" value="NZ_JAMPKX010000019.1"/>
</dbReference>
<dbReference type="Proteomes" id="UP001482513">
    <property type="component" value="Unassembled WGS sequence"/>
</dbReference>
<comment type="caution">
    <text evidence="1">The sequence shown here is derived from an EMBL/GenBank/DDBJ whole genome shotgun (WGS) entry which is preliminary data.</text>
</comment>
<dbReference type="Pfam" id="PF12747">
    <property type="entry name" value="DdrB"/>
    <property type="match status" value="1"/>
</dbReference>
<organism evidence="1 3">
    <name type="scientific">Leptolyngbya subtilissima DQ-A4</name>
    <dbReference type="NCBI Taxonomy" id="2933933"/>
    <lineage>
        <taxon>Bacteria</taxon>
        <taxon>Bacillati</taxon>
        <taxon>Cyanobacteriota</taxon>
        <taxon>Cyanophyceae</taxon>
        <taxon>Leptolyngbyales</taxon>
        <taxon>Leptolyngbyaceae</taxon>
        <taxon>Leptolyngbya group</taxon>
        <taxon>Leptolyngbya</taxon>
    </lineage>
</organism>
<dbReference type="InterPro" id="IPR024305">
    <property type="entry name" value="ssDNA-bd_DdrB-like"/>
</dbReference>
<accession>A0ABV0KBA5</accession>
<sequence length="129" mass="14128">MQDNTADLARALKQIEVATMAIAAANPPNWKRPLDAYKNGWVAAIGAIEVAHDDHGPTVIWWMGHHYTRRSGSNPKFGAAIWFSRSAGKGEDGEAAYLRLITFADGPALTAEPLPDYVVKALDRSNQKR</sequence>
<evidence type="ECO:0000313" key="3">
    <source>
        <dbReference type="Proteomes" id="UP001482513"/>
    </source>
</evidence>